<name>A0A2P2L9I3_RHIMU</name>
<reference evidence="1" key="1">
    <citation type="submission" date="2018-02" db="EMBL/GenBank/DDBJ databases">
        <title>Rhizophora mucronata_Transcriptome.</title>
        <authorList>
            <person name="Meera S.P."/>
            <person name="Sreeshan A."/>
            <person name="Augustine A."/>
        </authorList>
    </citation>
    <scope>NUCLEOTIDE SEQUENCE</scope>
    <source>
        <tissue evidence="1">Leaf</tissue>
    </source>
</reference>
<evidence type="ECO:0000313" key="1">
    <source>
        <dbReference type="EMBL" id="MBX14619.1"/>
    </source>
</evidence>
<dbReference type="AlphaFoldDB" id="A0A2P2L9I3"/>
<dbReference type="EMBL" id="GGEC01034135">
    <property type="protein sequence ID" value="MBX14619.1"/>
    <property type="molecule type" value="Transcribed_RNA"/>
</dbReference>
<dbReference type="EMBL" id="GGEC01034133">
    <property type="protein sequence ID" value="MBX14617.1"/>
    <property type="molecule type" value="Transcribed_RNA"/>
</dbReference>
<proteinExistence type="predicted"/>
<protein>
    <submittedName>
        <fullName evidence="1">Uncharacterized protein MANES_11G128600</fullName>
    </submittedName>
</protein>
<sequence length="119" mass="13839">MSYGRIYTVNRTNIYFEWTLLFDRIFQIRDIVERLEPEIHIIIQCERKFSPAKVGLVTGRMLPIISIAHPFENISIREKLSIVQFKIIGIETIGDCIALPLLINYHGIPSILNFILCHN</sequence>
<organism evidence="1">
    <name type="scientific">Rhizophora mucronata</name>
    <name type="common">Asiatic mangrove</name>
    <dbReference type="NCBI Taxonomy" id="61149"/>
    <lineage>
        <taxon>Eukaryota</taxon>
        <taxon>Viridiplantae</taxon>
        <taxon>Streptophyta</taxon>
        <taxon>Embryophyta</taxon>
        <taxon>Tracheophyta</taxon>
        <taxon>Spermatophyta</taxon>
        <taxon>Magnoliopsida</taxon>
        <taxon>eudicotyledons</taxon>
        <taxon>Gunneridae</taxon>
        <taxon>Pentapetalae</taxon>
        <taxon>rosids</taxon>
        <taxon>fabids</taxon>
        <taxon>Malpighiales</taxon>
        <taxon>Rhizophoraceae</taxon>
        <taxon>Rhizophora</taxon>
    </lineage>
</organism>
<accession>A0A2P2L9I3</accession>